<name>A0A5U3EXL3_SALET</name>
<dbReference type="AlphaFoldDB" id="A0A5U3EXL3"/>
<organism evidence="1">
    <name type="scientific">Salmonella enterica I</name>
    <dbReference type="NCBI Taxonomy" id="59201"/>
    <lineage>
        <taxon>Bacteria</taxon>
        <taxon>Pseudomonadati</taxon>
        <taxon>Pseudomonadota</taxon>
        <taxon>Gammaproteobacteria</taxon>
        <taxon>Enterobacterales</taxon>
        <taxon>Enterobacteriaceae</taxon>
        <taxon>Salmonella</taxon>
    </lineage>
</organism>
<dbReference type="EMBL" id="AAGLPX010000013">
    <property type="protein sequence ID" value="EBP3998730.1"/>
    <property type="molecule type" value="Genomic_DNA"/>
</dbReference>
<evidence type="ECO:0000313" key="1">
    <source>
        <dbReference type="EMBL" id="EBP3998730.1"/>
    </source>
</evidence>
<accession>A0A5U3EXL3</accession>
<dbReference type="Proteomes" id="UP000839575">
    <property type="component" value="Unassembled WGS sequence"/>
</dbReference>
<reference evidence="1" key="1">
    <citation type="submission" date="2018-07" db="EMBL/GenBank/DDBJ databases">
        <authorList>
            <consortium name="GenomeTrakr network: Whole genome sequencing for foodborne pathogen traceback"/>
        </authorList>
    </citation>
    <scope>NUCLEOTIDE SEQUENCE [LARGE SCALE GENOMIC DNA]</scope>
    <source>
        <strain evidence="1">CFSAN002851</strain>
    </source>
</reference>
<comment type="caution">
    <text evidence="1">The sequence shown here is derived from an EMBL/GenBank/DDBJ whole genome shotgun (WGS) entry which is preliminary data.</text>
</comment>
<proteinExistence type="predicted"/>
<gene>
    <name evidence="1" type="ORF">S301_08555</name>
</gene>
<protein>
    <recommendedName>
        <fullName evidence="2">Toxin YafO</fullName>
    </recommendedName>
</protein>
<dbReference type="Pfam" id="PF13957">
    <property type="entry name" value="YafO_toxin"/>
    <property type="match status" value="1"/>
</dbReference>
<sequence length="138" mass="16194">MIRVCFAPEKTSINDVEKTYAIMLARYLSNERAISGYIGCWGGFERQTINANHIHKLHIKTPEETPWGKNIKQSDRKSDSFLIYASHYMFRNYYLFIGILHPDAHKRINQLLPGIISFSENNFQNRNERELRDLLCIS</sequence>
<dbReference type="InterPro" id="IPR020353">
    <property type="entry name" value="Toxin_YafO"/>
</dbReference>
<evidence type="ECO:0008006" key="2">
    <source>
        <dbReference type="Google" id="ProtNLM"/>
    </source>
</evidence>